<proteinExistence type="predicted"/>
<organism evidence="2">
    <name type="scientific">Petromyces alliaceus</name>
    <name type="common">Aspergillus alliaceus</name>
    <dbReference type="NCBI Taxonomy" id="209559"/>
    <lineage>
        <taxon>Eukaryota</taxon>
        <taxon>Fungi</taxon>
        <taxon>Dikarya</taxon>
        <taxon>Ascomycota</taxon>
        <taxon>Pezizomycotina</taxon>
        <taxon>Eurotiomycetes</taxon>
        <taxon>Eurotiomycetidae</taxon>
        <taxon>Eurotiales</taxon>
        <taxon>Aspergillaceae</taxon>
        <taxon>Aspergillus</taxon>
        <taxon>Aspergillus subgen. Circumdati</taxon>
    </lineage>
</organism>
<feature type="transmembrane region" description="Helical" evidence="1">
    <location>
        <begin position="79"/>
        <end position="97"/>
    </location>
</feature>
<dbReference type="AlphaFoldDB" id="A0A5N7C1T9"/>
<gene>
    <name evidence="2" type="ORF">BDV23DRAFT_174348</name>
</gene>
<dbReference type="InterPro" id="IPR040410">
    <property type="entry name" value="UPF0658_Golgi"/>
</dbReference>
<reference evidence="2" key="1">
    <citation type="submission" date="2019-04" db="EMBL/GenBank/DDBJ databases">
        <title>Friends and foes A comparative genomics studyof 23 Aspergillus species from section Flavi.</title>
        <authorList>
            <consortium name="DOE Joint Genome Institute"/>
            <person name="Kjaerbolling I."/>
            <person name="Vesth T."/>
            <person name="Frisvad J.C."/>
            <person name="Nybo J.L."/>
            <person name="Theobald S."/>
            <person name="Kildgaard S."/>
            <person name="Isbrandt T."/>
            <person name="Kuo A."/>
            <person name="Sato A."/>
            <person name="Lyhne E.K."/>
            <person name="Kogle M.E."/>
            <person name="Wiebenga A."/>
            <person name="Kun R.S."/>
            <person name="Lubbers R.J."/>
            <person name="Makela M.R."/>
            <person name="Barry K."/>
            <person name="Chovatia M."/>
            <person name="Clum A."/>
            <person name="Daum C."/>
            <person name="Haridas S."/>
            <person name="He G."/>
            <person name="LaButti K."/>
            <person name="Lipzen A."/>
            <person name="Mondo S."/>
            <person name="Riley R."/>
            <person name="Salamov A."/>
            <person name="Simmons B.A."/>
            <person name="Magnuson J.K."/>
            <person name="Henrissat B."/>
            <person name="Mortensen U.H."/>
            <person name="Larsen T.O."/>
            <person name="Devries R.P."/>
            <person name="Grigoriev I.V."/>
            <person name="Machida M."/>
            <person name="Baker S.E."/>
            <person name="Andersen M.R."/>
        </authorList>
    </citation>
    <scope>NUCLEOTIDE SEQUENCE [LARGE SCALE GENOMIC DNA]</scope>
    <source>
        <strain evidence="2">IBT 14317</strain>
    </source>
</reference>
<keyword evidence="1" id="KW-1133">Transmembrane helix</keyword>
<keyword evidence="1" id="KW-0812">Transmembrane</keyword>
<sequence>MYCPTSKNEWLFCGALFTQGLVVTLLEIFLLIEWLFWVNPNITQVQISYTIPIGMGILIFACVYEALLSLDAIHHRNNISLAAICFSNMFVLVYASIQYLETQTVVTGVRYEYDGVRRRLVDSVKDMWKIMQPAALIIPIVIGMCSIAMVLGAYRLQREYTWLIYKAINGSPTLRLRYLAYECYLVLAKYVFFFLVAFIVEYSLVDVHFDEPEYSLTMALIPASFMALALGIYCVKKELKWAMVFIIICFIGLLVYLLSRVVVLCGTSQRAHTASKDVMLLFASITLALTVLTVGTAILCVINFDHGVASINPRQSRTSVIYLLYLFWIYRASFLFRLTARLRISQVVQGAL</sequence>
<accession>A0A5N7C1T9</accession>
<dbReference type="PANTHER" id="PTHR34391">
    <property type="entry name" value="UPF0658 GOLGI APPARATUS MEMBRANE PROTEIN C1952.10C-RELATED"/>
    <property type="match status" value="1"/>
</dbReference>
<evidence type="ECO:0000313" key="2">
    <source>
        <dbReference type="EMBL" id="KAE8387803.1"/>
    </source>
</evidence>
<feature type="transmembrane region" description="Helical" evidence="1">
    <location>
        <begin position="241"/>
        <end position="259"/>
    </location>
</feature>
<name>A0A5N7C1T9_PETAA</name>
<dbReference type="GO" id="GO:0005794">
    <property type="term" value="C:Golgi apparatus"/>
    <property type="evidence" value="ECO:0007669"/>
    <property type="project" value="TreeGrafter"/>
</dbReference>
<keyword evidence="1" id="KW-0472">Membrane</keyword>
<dbReference type="Proteomes" id="UP000326877">
    <property type="component" value="Unassembled WGS sequence"/>
</dbReference>
<evidence type="ECO:0000256" key="1">
    <source>
        <dbReference type="SAM" id="Phobius"/>
    </source>
</evidence>
<dbReference type="EMBL" id="ML735287">
    <property type="protein sequence ID" value="KAE8387803.1"/>
    <property type="molecule type" value="Genomic_DNA"/>
</dbReference>
<feature type="transmembrane region" description="Helical" evidence="1">
    <location>
        <begin position="322"/>
        <end position="340"/>
    </location>
</feature>
<protein>
    <submittedName>
        <fullName evidence="2">Uncharacterized protein</fullName>
    </submittedName>
</protein>
<feature type="transmembrane region" description="Helical" evidence="1">
    <location>
        <begin position="134"/>
        <end position="157"/>
    </location>
</feature>
<feature type="transmembrane region" description="Helical" evidence="1">
    <location>
        <begin position="49"/>
        <end position="67"/>
    </location>
</feature>
<dbReference type="PANTHER" id="PTHR34391:SF1">
    <property type="entry name" value="UPF0658 GOLGI APPARATUS MEMBRANE PROTEIN C1952.10C-RELATED"/>
    <property type="match status" value="1"/>
</dbReference>
<feature type="transmembrane region" description="Helical" evidence="1">
    <location>
        <begin position="178"/>
        <end position="202"/>
    </location>
</feature>
<feature type="transmembrane region" description="Helical" evidence="1">
    <location>
        <begin position="214"/>
        <end position="234"/>
    </location>
</feature>
<feature type="transmembrane region" description="Helical" evidence="1">
    <location>
        <begin position="279"/>
        <end position="302"/>
    </location>
</feature>
<feature type="transmembrane region" description="Helical" evidence="1">
    <location>
        <begin position="12"/>
        <end position="37"/>
    </location>
</feature>
<dbReference type="OrthoDB" id="10252009at2759"/>